<comment type="similarity">
    <text evidence="1">Belongs to the glycosyltransferase 2 family.</text>
</comment>
<dbReference type="InterPro" id="IPR001173">
    <property type="entry name" value="Glyco_trans_2-like"/>
</dbReference>
<dbReference type="PANTHER" id="PTHR43179:SF12">
    <property type="entry name" value="GALACTOFURANOSYLTRANSFERASE GLFT2"/>
    <property type="match status" value="1"/>
</dbReference>
<dbReference type="EMBL" id="JAXABJ010000001">
    <property type="protein sequence ID" value="MDX7146676.1"/>
    <property type="molecule type" value="Genomic_DNA"/>
</dbReference>
<evidence type="ECO:0000256" key="1">
    <source>
        <dbReference type="ARBA" id="ARBA00006739"/>
    </source>
</evidence>
<sequence length="300" mass="34110">MKKMVVAVIVTYNRKSLLEKSIAAILAQSVAIEKMIVVDNNSSDGTEDYVKLLRSDNINIEYYNTGANLGGAGGFHAGFKIAEKYDYSHLWIMDDDFIPQKDCLEAMLSYQHIGIIQPLRFNLDGTCAELSPVKYDLSTPYLINPKRTKVVDFYENDTMPDSLQISGVPFEGPLISREVINSIGYPNPDYFIFNDDLDYSLRARKLGYEIICLKYARGTRLLTNNQNNDLSSWKGYFMLRNLFHIHYAYGENIFVKYKPAILVLGYALKCIFAGNFSSLKTVANAYFDSFALKNNEKHKP</sequence>
<dbReference type="AlphaFoldDB" id="A0AAW9EES5"/>
<comment type="caution">
    <text evidence="5">The sequence shown here is derived from an EMBL/GenBank/DDBJ whole genome shotgun (WGS) entry which is preliminary data.</text>
</comment>
<name>A0AAW9EES5_9ENTR</name>
<keyword evidence="3 5" id="KW-0808">Transferase</keyword>
<organism evidence="5 6">
    <name type="scientific">Citrobacter portucalensis</name>
    <dbReference type="NCBI Taxonomy" id="1639133"/>
    <lineage>
        <taxon>Bacteria</taxon>
        <taxon>Pseudomonadati</taxon>
        <taxon>Pseudomonadota</taxon>
        <taxon>Gammaproteobacteria</taxon>
        <taxon>Enterobacterales</taxon>
        <taxon>Enterobacteriaceae</taxon>
        <taxon>Citrobacter</taxon>
        <taxon>Citrobacter freundii complex</taxon>
    </lineage>
</organism>
<gene>
    <name evidence="5" type="ORF">SJ265_02555</name>
</gene>
<accession>A0AAW9EES5</accession>
<dbReference type="Gene3D" id="3.90.550.10">
    <property type="entry name" value="Spore Coat Polysaccharide Biosynthesis Protein SpsA, Chain A"/>
    <property type="match status" value="1"/>
</dbReference>
<protein>
    <submittedName>
        <fullName evidence="5">Glycosyltransferase</fullName>
        <ecNumber evidence="5">2.4.-.-</ecNumber>
    </submittedName>
</protein>
<dbReference type="Proteomes" id="UP001271725">
    <property type="component" value="Unassembled WGS sequence"/>
</dbReference>
<dbReference type="InterPro" id="IPR029044">
    <property type="entry name" value="Nucleotide-diphossugar_trans"/>
</dbReference>
<feature type="domain" description="Glycosyltransferase 2-like" evidence="4">
    <location>
        <begin position="8"/>
        <end position="110"/>
    </location>
</feature>
<evidence type="ECO:0000313" key="5">
    <source>
        <dbReference type="EMBL" id="MDX7146676.1"/>
    </source>
</evidence>
<keyword evidence="2 5" id="KW-0328">Glycosyltransferase</keyword>
<reference evidence="5" key="1">
    <citation type="submission" date="2023-11" db="EMBL/GenBank/DDBJ databases">
        <title>Detection of rare carbapenemases in Enterobacterales - comparison of two colorimetric and two CIM-based carbapenemase assays.</title>
        <authorList>
            <person name="Schaffarczyk L."/>
            <person name="Noster J."/>
            <person name="Stelzer Y."/>
            <person name="Sattler J."/>
            <person name="Gatermann S."/>
            <person name="Hamprecht A."/>
        </authorList>
    </citation>
    <scope>NUCLEOTIDE SEQUENCE</scope>
    <source>
        <strain evidence="5">CIM-Carb-133</strain>
    </source>
</reference>
<evidence type="ECO:0000259" key="4">
    <source>
        <dbReference type="Pfam" id="PF00535"/>
    </source>
</evidence>
<proteinExistence type="inferred from homology"/>
<evidence type="ECO:0000313" key="6">
    <source>
        <dbReference type="Proteomes" id="UP001271725"/>
    </source>
</evidence>
<dbReference type="RefSeq" id="WP_258883335.1">
    <property type="nucleotide sequence ID" value="NZ_JAECZE010000002.1"/>
</dbReference>
<dbReference type="Pfam" id="PF00535">
    <property type="entry name" value="Glycos_transf_2"/>
    <property type="match status" value="1"/>
</dbReference>
<evidence type="ECO:0000256" key="2">
    <source>
        <dbReference type="ARBA" id="ARBA00022676"/>
    </source>
</evidence>
<dbReference type="SUPFAM" id="SSF53448">
    <property type="entry name" value="Nucleotide-diphospho-sugar transferases"/>
    <property type="match status" value="1"/>
</dbReference>
<dbReference type="GO" id="GO:0016757">
    <property type="term" value="F:glycosyltransferase activity"/>
    <property type="evidence" value="ECO:0007669"/>
    <property type="project" value="UniProtKB-KW"/>
</dbReference>
<dbReference type="PANTHER" id="PTHR43179">
    <property type="entry name" value="RHAMNOSYLTRANSFERASE WBBL"/>
    <property type="match status" value="1"/>
</dbReference>
<dbReference type="EC" id="2.4.-.-" evidence="5"/>
<evidence type="ECO:0000256" key="3">
    <source>
        <dbReference type="ARBA" id="ARBA00022679"/>
    </source>
</evidence>